<gene>
    <name evidence="1" type="ORF">HYFRA_00004621</name>
</gene>
<dbReference type="EMBL" id="CAJVRL010000057">
    <property type="protein sequence ID" value="CAG8954699.1"/>
    <property type="molecule type" value="Genomic_DNA"/>
</dbReference>
<accession>A0A9N9KWE6</accession>
<dbReference type="AlphaFoldDB" id="A0A9N9KWE6"/>
<sequence length="124" mass="13846">MDFPVIHLCLSNKVAKSQIPLILKMEPVTTNNELGSKNYTAIPKAVIMGAGYSDSDVDSIRKACLDAQTPLVPWLRPDTRLPTPSLGPEYCRALVARIKALMMDMKKDKQESGKIEFTDDIVYY</sequence>
<name>A0A9N9KWE6_9HELO</name>
<organism evidence="1 2">
    <name type="scientific">Hymenoscyphus fraxineus</name>
    <dbReference type="NCBI Taxonomy" id="746836"/>
    <lineage>
        <taxon>Eukaryota</taxon>
        <taxon>Fungi</taxon>
        <taxon>Dikarya</taxon>
        <taxon>Ascomycota</taxon>
        <taxon>Pezizomycotina</taxon>
        <taxon>Leotiomycetes</taxon>
        <taxon>Helotiales</taxon>
        <taxon>Helotiaceae</taxon>
        <taxon>Hymenoscyphus</taxon>
    </lineage>
</organism>
<evidence type="ECO:0000313" key="1">
    <source>
        <dbReference type="EMBL" id="CAG8954699.1"/>
    </source>
</evidence>
<protein>
    <submittedName>
        <fullName evidence="1">Uncharacterized protein</fullName>
    </submittedName>
</protein>
<dbReference type="Proteomes" id="UP000696280">
    <property type="component" value="Unassembled WGS sequence"/>
</dbReference>
<dbReference type="OrthoDB" id="3649348at2759"/>
<evidence type="ECO:0000313" key="2">
    <source>
        <dbReference type="Proteomes" id="UP000696280"/>
    </source>
</evidence>
<proteinExistence type="predicted"/>
<keyword evidence="2" id="KW-1185">Reference proteome</keyword>
<comment type="caution">
    <text evidence="1">The sequence shown here is derived from an EMBL/GenBank/DDBJ whole genome shotgun (WGS) entry which is preliminary data.</text>
</comment>
<reference evidence="1" key="1">
    <citation type="submission" date="2021-07" db="EMBL/GenBank/DDBJ databases">
        <authorList>
            <person name="Durling M."/>
        </authorList>
    </citation>
    <scope>NUCLEOTIDE SEQUENCE</scope>
</reference>